<evidence type="ECO:0000313" key="8">
    <source>
        <dbReference type="RefSeq" id="XP_025782232.1"/>
    </source>
</evidence>
<proteinExistence type="inferred from homology"/>
<feature type="compositionally biased region" description="Low complexity" evidence="4">
    <location>
        <begin position="697"/>
        <end position="712"/>
    </location>
</feature>
<dbReference type="CDD" id="cd14236">
    <property type="entry name" value="GAT_TOM1"/>
    <property type="match status" value="1"/>
</dbReference>
<dbReference type="SMART" id="SM00288">
    <property type="entry name" value="VHS"/>
    <property type="match status" value="1"/>
</dbReference>
<gene>
    <name evidence="8" type="primary">TOM1</name>
</gene>
<dbReference type="PANTHER" id="PTHR13856:SF32">
    <property type="entry name" value="TARGET OF MYB1 MEMBRANE TRAFFICKING PROTEIN"/>
    <property type="match status" value="1"/>
</dbReference>
<name>A0A6P6I2H2_PUMCO</name>
<evidence type="ECO:0000256" key="1">
    <source>
        <dbReference type="ARBA" id="ARBA00007708"/>
    </source>
</evidence>
<evidence type="ECO:0000256" key="3">
    <source>
        <dbReference type="ARBA" id="ARBA00022927"/>
    </source>
</evidence>
<feature type="region of interest" description="Disordered" evidence="4">
    <location>
        <begin position="667"/>
        <end position="740"/>
    </location>
</feature>
<dbReference type="GO" id="GO:0007165">
    <property type="term" value="P:signal transduction"/>
    <property type="evidence" value="ECO:0007669"/>
    <property type="project" value="TreeGrafter"/>
</dbReference>
<dbReference type="GO" id="GO:0035091">
    <property type="term" value="F:phosphatidylinositol binding"/>
    <property type="evidence" value="ECO:0007669"/>
    <property type="project" value="InterPro"/>
</dbReference>
<dbReference type="InterPro" id="IPR008942">
    <property type="entry name" value="ENTH_VHS"/>
</dbReference>
<dbReference type="GO" id="GO:0016020">
    <property type="term" value="C:membrane"/>
    <property type="evidence" value="ECO:0007669"/>
    <property type="project" value="TreeGrafter"/>
</dbReference>
<evidence type="ECO:0000256" key="2">
    <source>
        <dbReference type="ARBA" id="ARBA00022448"/>
    </source>
</evidence>
<protein>
    <submittedName>
        <fullName evidence="8">Target of Myb protein 1</fullName>
    </submittedName>
</protein>
<dbReference type="Gene3D" id="1.20.58.160">
    <property type="match status" value="1"/>
</dbReference>
<evidence type="ECO:0000256" key="4">
    <source>
        <dbReference type="SAM" id="MobiDB-lite"/>
    </source>
</evidence>
<keyword evidence="7" id="KW-1185">Reference proteome</keyword>
<dbReference type="KEGG" id="pcoo:112863336"/>
<dbReference type="AlphaFoldDB" id="A0A6P6I2H2"/>
<dbReference type="GO" id="GO:0043130">
    <property type="term" value="F:ubiquitin binding"/>
    <property type="evidence" value="ECO:0007669"/>
    <property type="project" value="InterPro"/>
</dbReference>
<dbReference type="Proteomes" id="UP000515131">
    <property type="component" value="Unplaced"/>
</dbReference>
<dbReference type="Pfam" id="PF00790">
    <property type="entry name" value="VHS"/>
    <property type="match status" value="1"/>
</dbReference>
<evidence type="ECO:0000259" key="6">
    <source>
        <dbReference type="PROSITE" id="PS50909"/>
    </source>
</evidence>
<feature type="domain" description="GAT" evidence="6">
    <location>
        <begin position="215"/>
        <end position="303"/>
    </location>
</feature>
<dbReference type="FunFam" id="1.25.40.90:FF:000003">
    <property type="entry name" value="TOM1-like protein 2 isoform X1"/>
    <property type="match status" value="1"/>
</dbReference>
<dbReference type="GO" id="GO:0015031">
    <property type="term" value="P:protein transport"/>
    <property type="evidence" value="ECO:0007669"/>
    <property type="project" value="UniProtKB-KW"/>
</dbReference>
<dbReference type="Gene3D" id="1.25.40.90">
    <property type="match status" value="1"/>
</dbReference>
<accession>A0A6P6I2H2</accession>
<feature type="compositionally biased region" description="Polar residues" evidence="4">
    <location>
        <begin position="169"/>
        <end position="195"/>
    </location>
</feature>
<dbReference type="InterPro" id="IPR038425">
    <property type="entry name" value="GAT_sf"/>
</dbReference>
<dbReference type="SUPFAM" id="SSF89009">
    <property type="entry name" value="GAT-like domain"/>
    <property type="match status" value="1"/>
</dbReference>
<dbReference type="InterPro" id="IPR002014">
    <property type="entry name" value="VHS_dom"/>
</dbReference>
<reference evidence="8" key="1">
    <citation type="submission" date="2025-08" db="UniProtKB">
        <authorList>
            <consortium name="RefSeq"/>
        </authorList>
    </citation>
    <scope>IDENTIFICATION</scope>
    <source>
        <tissue evidence="8">Blood</tissue>
    </source>
</reference>
<evidence type="ECO:0000259" key="5">
    <source>
        <dbReference type="PROSITE" id="PS50179"/>
    </source>
</evidence>
<keyword evidence="3" id="KW-0653">Protein transport</keyword>
<dbReference type="RefSeq" id="XP_025782232.1">
    <property type="nucleotide sequence ID" value="XM_025926447.1"/>
</dbReference>
<dbReference type="CDD" id="cd16995">
    <property type="entry name" value="VHS_Tom1"/>
    <property type="match status" value="1"/>
</dbReference>
<dbReference type="SUPFAM" id="SSF48464">
    <property type="entry name" value="ENTH/VHS domain"/>
    <property type="match status" value="1"/>
</dbReference>
<organism evidence="7 8">
    <name type="scientific">Puma concolor</name>
    <name type="common">Mountain lion</name>
    <name type="synonym">Felis concolor</name>
    <dbReference type="NCBI Taxonomy" id="9696"/>
    <lineage>
        <taxon>Eukaryota</taxon>
        <taxon>Metazoa</taxon>
        <taxon>Chordata</taxon>
        <taxon>Craniata</taxon>
        <taxon>Vertebrata</taxon>
        <taxon>Euteleostomi</taxon>
        <taxon>Mammalia</taxon>
        <taxon>Eutheria</taxon>
        <taxon>Laurasiatheria</taxon>
        <taxon>Carnivora</taxon>
        <taxon>Feliformia</taxon>
        <taxon>Felidae</taxon>
        <taxon>Felinae</taxon>
        <taxon>Puma</taxon>
    </lineage>
</organism>
<feature type="compositionally biased region" description="Pro residues" evidence="4">
    <location>
        <begin position="544"/>
        <end position="556"/>
    </location>
</feature>
<feature type="region of interest" description="Disordered" evidence="4">
    <location>
        <begin position="169"/>
        <end position="215"/>
    </location>
</feature>
<dbReference type="GeneID" id="112863336"/>
<keyword evidence="2" id="KW-0813">Transport</keyword>
<sequence>MDFLLGNPFSSPVGQRIEKATDGSLQSEDWALNMEICDIINETEEGPKDAFRAVKKRIVGNKNFHEVMLALTVLETCVKNCGHRFHVLVASQDFVEGVLVRTILPKNNPPTIVHDKVLNLIQSWADAFRSSPDLTGVVAVYEDLRRKGLDFPMTDLDMLSPIHTPQRTVFSSEAPSGQNSVGTDASHGGDSTQHTAPLPVPAALPSDTPITPTPEQIGKLRSELEMVSGNVRVMSEMLTELVPTQAEPADVELLQELNRTCRAMQLRVLELIPRIANEQLTEELLIVNDNLNNVFLRHERFERFRTGQTGKAPQEAEAAADLIDMGPDQAATSSLSSQLAGMNLGSSSVRAGLQSLEASGQLEGEFDMFALTRGSSLADQRKEVKYEAPQATDGLAGALDARQQNTGAIPVTQACLMEDIEQWLSTDVGNDTEEPKGVTSEVEAWLEARGSRSFCCSLRSIPRPLPRGPQRLWLAVEGQLWGPLPSRTLSTYEAACGGGETPAAPGRKERLLEHLWPPRPPLPFPPSSSSCSSRLDSPHRSPERPPSIPRAPPHSLSPPRASSCPATVITEERLQTGRGARLPHGPGCPVESLCLSGPNPSSPPASCACERRISPGDAKAGVLTSARCRLRLLSSLGRWPPGQGSWYGLTEEEEHSTCQEDAPHVLPRMNGPGLGSASHGGHEMAAARHKPGPQGHASTPSTTAQAATLSPADPGTGPLCPRTGVLGPQSKPRKLPYPLPPIPRTLTVDAVSSVAQRTALSLPPAAHLFVQPPGPTHCLGQNPNPHRQELRTAVLTVPRVPPWLPQALASLFITHHGS</sequence>
<dbReference type="FunFam" id="1.20.58.160:FF:000001">
    <property type="entry name" value="TOM1-like protein 2 isoform X1"/>
    <property type="match status" value="1"/>
</dbReference>
<comment type="similarity">
    <text evidence="1">Belongs to the TOM1 family.</text>
</comment>
<feature type="region of interest" description="Disordered" evidence="4">
    <location>
        <begin position="514"/>
        <end position="565"/>
    </location>
</feature>
<dbReference type="InterPro" id="IPR004152">
    <property type="entry name" value="GAT_dom"/>
</dbReference>
<dbReference type="CTD" id="10043"/>
<feature type="compositionally biased region" description="Pro residues" evidence="4">
    <location>
        <begin position="517"/>
        <end position="526"/>
    </location>
</feature>
<dbReference type="GO" id="GO:0005768">
    <property type="term" value="C:endosome"/>
    <property type="evidence" value="ECO:0007669"/>
    <property type="project" value="TreeGrafter"/>
</dbReference>
<dbReference type="PROSITE" id="PS50179">
    <property type="entry name" value="VHS"/>
    <property type="match status" value="1"/>
</dbReference>
<feature type="domain" description="VHS" evidence="5">
    <location>
        <begin position="20"/>
        <end position="152"/>
    </location>
</feature>
<dbReference type="PANTHER" id="PTHR13856">
    <property type="entry name" value="VHS DOMAIN CONTAINING PROTEIN FAMILY"/>
    <property type="match status" value="1"/>
</dbReference>
<dbReference type="GO" id="GO:0030276">
    <property type="term" value="F:clathrin binding"/>
    <property type="evidence" value="ECO:0007669"/>
    <property type="project" value="TreeGrafter"/>
</dbReference>
<evidence type="ECO:0000313" key="7">
    <source>
        <dbReference type="Proteomes" id="UP000515131"/>
    </source>
</evidence>
<dbReference type="Pfam" id="PF03127">
    <property type="entry name" value="GAT"/>
    <property type="match status" value="1"/>
</dbReference>
<dbReference type="PROSITE" id="PS50909">
    <property type="entry name" value="GAT"/>
    <property type="match status" value="1"/>
</dbReference>